<dbReference type="AlphaFoldDB" id="A0A7T7RI03"/>
<keyword evidence="3" id="KW-1185">Reference proteome</keyword>
<evidence type="ECO:0000313" key="2">
    <source>
        <dbReference type="EMBL" id="QQM47325.1"/>
    </source>
</evidence>
<keyword evidence="1" id="KW-0472">Membrane</keyword>
<sequence>MRVQSVETAVRRDGSLLEETRRDSKGGVRAMVLFLLVVLAAVVLGIIGVAADGLGYLLVIGIMLLATDVIIAAVVWSRRARRRPVR</sequence>
<accession>A0A7T7RI03</accession>
<dbReference type="Proteomes" id="UP000595636">
    <property type="component" value="Chromosome"/>
</dbReference>
<gene>
    <name evidence="2" type="ORF">JEQ17_05045</name>
</gene>
<evidence type="ECO:0000313" key="3">
    <source>
        <dbReference type="Proteomes" id="UP000595636"/>
    </source>
</evidence>
<protein>
    <submittedName>
        <fullName evidence="2">Uncharacterized protein</fullName>
    </submittedName>
</protein>
<feature type="transmembrane region" description="Helical" evidence="1">
    <location>
        <begin position="56"/>
        <end position="76"/>
    </location>
</feature>
<proteinExistence type="predicted"/>
<name>A0A7T7RI03_9ACTN</name>
<reference evidence="2 3" key="1">
    <citation type="submission" date="2020-12" db="EMBL/GenBank/DDBJ databases">
        <title>A novel species.</title>
        <authorList>
            <person name="Li K."/>
        </authorList>
    </citation>
    <scope>NUCLEOTIDE SEQUENCE [LARGE SCALE GENOMIC DNA]</scope>
    <source>
        <strain evidence="2 3">ZYC-3</strain>
    </source>
</reference>
<dbReference type="EMBL" id="CP066831">
    <property type="protein sequence ID" value="QQM47325.1"/>
    <property type="molecule type" value="Genomic_DNA"/>
</dbReference>
<feature type="transmembrane region" description="Helical" evidence="1">
    <location>
        <begin position="30"/>
        <end position="50"/>
    </location>
</feature>
<evidence type="ECO:0000256" key="1">
    <source>
        <dbReference type="SAM" id="Phobius"/>
    </source>
</evidence>
<keyword evidence="1" id="KW-0812">Transmembrane</keyword>
<keyword evidence="1" id="KW-1133">Transmembrane helix</keyword>
<organism evidence="2 3">
    <name type="scientific">Streptomyces liliifuscus</name>
    <dbReference type="NCBI Taxonomy" id="2797636"/>
    <lineage>
        <taxon>Bacteria</taxon>
        <taxon>Bacillati</taxon>
        <taxon>Actinomycetota</taxon>
        <taxon>Actinomycetes</taxon>
        <taxon>Kitasatosporales</taxon>
        <taxon>Streptomycetaceae</taxon>
        <taxon>Streptomyces</taxon>
    </lineage>
</organism>
<dbReference type="KEGG" id="slf:JEQ17_05045"/>